<dbReference type="AlphaFoldDB" id="A0A2P5WBS1"/>
<feature type="coiled-coil region" evidence="1">
    <location>
        <begin position="19"/>
        <end position="53"/>
    </location>
</feature>
<evidence type="ECO:0000256" key="2">
    <source>
        <dbReference type="SAM" id="Phobius"/>
    </source>
</evidence>
<keyword evidence="2" id="KW-0812">Transmembrane</keyword>
<reference evidence="3 4" key="1">
    <citation type="submission" date="2015-01" db="EMBL/GenBank/DDBJ databases">
        <title>Genome of allotetraploid Gossypium barbadense reveals genomic plasticity and fiber elongation in cotton evolution.</title>
        <authorList>
            <person name="Chen X."/>
            <person name="Liu X."/>
            <person name="Zhao B."/>
            <person name="Zheng H."/>
            <person name="Hu Y."/>
            <person name="Lu G."/>
            <person name="Yang C."/>
            <person name="Chen J."/>
            <person name="Shan C."/>
            <person name="Zhang L."/>
            <person name="Zhou Y."/>
            <person name="Wang L."/>
            <person name="Guo W."/>
            <person name="Bai Y."/>
            <person name="Ruan J."/>
            <person name="Shangguan X."/>
            <person name="Mao Y."/>
            <person name="Jiang J."/>
            <person name="Zhu Y."/>
            <person name="Lei J."/>
            <person name="Kang H."/>
            <person name="Chen S."/>
            <person name="He X."/>
            <person name="Wang R."/>
            <person name="Wang Y."/>
            <person name="Chen J."/>
            <person name="Wang L."/>
            <person name="Yu S."/>
            <person name="Wang B."/>
            <person name="Wei J."/>
            <person name="Song S."/>
            <person name="Lu X."/>
            <person name="Gao Z."/>
            <person name="Gu W."/>
            <person name="Deng X."/>
            <person name="Ma D."/>
            <person name="Wang S."/>
            <person name="Liang W."/>
            <person name="Fang L."/>
            <person name="Cai C."/>
            <person name="Zhu X."/>
            <person name="Zhou B."/>
            <person name="Zhang Y."/>
            <person name="Chen Z."/>
            <person name="Xu S."/>
            <person name="Zhu R."/>
            <person name="Wang S."/>
            <person name="Zhang T."/>
            <person name="Zhao G."/>
        </authorList>
    </citation>
    <scope>NUCLEOTIDE SEQUENCE [LARGE SCALE GENOMIC DNA]</scope>
    <source>
        <strain evidence="4">cv. Xinhai21</strain>
        <tissue evidence="3">Leaf</tissue>
    </source>
</reference>
<sequence>MHPDLQSILQKIQYIKAKFKDHLLKEDDANEELDTVEDELNKLDQQRSKEQKRDLDAVFSNTKYIMSQCIKFVLRLTLVKFTSLLPNLLFIFLLNFIRTPTWGLGL</sequence>
<organism evidence="3 4">
    <name type="scientific">Gossypium barbadense</name>
    <name type="common">Sea Island cotton</name>
    <name type="synonym">Hibiscus barbadensis</name>
    <dbReference type="NCBI Taxonomy" id="3634"/>
    <lineage>
        <taxon>Eukaryota</taxon>
        <taxon>Viridiplantae</taxon>
        <taxon>Streptophyta</taxon>
        <taxon>Embryophyta</taxon>
        <taxon>Tracheophyta</taxon>
        <taxon>Spermatophyta</taxon>
        <taxon>Magnoliopsida</taxon>
        <taxon>eudicotyledons</taxon>
        <taxon>Gunneridae</taxon>
        <taxon>Pentapetalae</taxon>
        <taxon>rosids</taxon>
        <taxon>malvids</taxon>
        <taxon>Malvales</taxon>
        <taxon>Malvaceae</taxon>
        <taxon>Malvoideae</taxon>
        <taxon>Gossypium</taxon>
    </lineage>
</organism>
<keyword evidence="2" id="KW-1133">Transmembrane helix</keyword>
<dbReference type="Proteomes" id="UP000239757">
    <property type="component" value="Unassembled WGS sequence"/>
</dbReference>
<gene>
    <name evidence="3" type="ORF">GOBAR_AA32160</name>
</gene>
<feature type="transmembrane region" description="Helical" evidence="2">
    <location>
        <begin position="72"/>
        <end position="97"/>
    </location>
</feature>
<keyword evidence="1" id="KW-0175">Coiled coil</keyword>
<dbReference type="EMBL" id="KZ668244">
    <property type="protein sequence ID" value="PPR88529.1"/>
    <property type="molecule type" value="Genomic_DNA"/>
</dbReference>
<dbReference type="OrthoDB" id="970699at2759"/>
<keyword evidence="2" id="KW-0472">Membrane</keyword>
<evidence type="ECO:0000313" key="3">
    <source>
        <dbReference type="EMBL" id="PPR88529.1"/>
    </source>
</evidence>
<evidence type="ECO:0000256" key="1">
    <source>
        <dbReference type="SAM" id="Coils"/>
    </source>
</evidence>
<name>A0A2P5WBS1_GOSBA</name>
<evidence type="ECO:0000313" key="4">
    <source>
        <dbReference type="Proteomes" id="UP000239757"/>
    </source>
</evidence>
<proteinExistence type="predicted"/>
<accession>A0A2P5WBS1</accession>
<protein>
    <submittedName>
        <fullName evidence="3">Uncharacterized protein</fullName>
    </submittedName>
</protein>